<accession>A0A3A5MCR7</accession>
<feature type="transmembrane region" description="Helical" evidence="1">
    <location>
        <begin position="70"/>
        <end position="90"/>
    </location>
</feature>
<dbReference type="Proteomes" id="UP000272015">
    <property type="component" value="Unassembled WGS sequence"/>
</dbReference>
<feature type="transmembrane region" description="Helical" evidence="1">
    <location>
        <begin position="230"/>
        <end position="253"/>
    </location>
</feature>
<reference evidence="2 3" key="1">
    <citation type="submission" date="2018-09" db="EMBL/GenBank/DDBJ databases">
        <title>Novel species of Cryobacterium.</title>
        <authorList>
            <person name="Liu Q."/>
            <person name="Xin Y.-H."/>
        </authorList>
    </citation>
    <scope>NUCLEOTIDE SEQUENCE [LARGE SCALE GENOMIC DNA]</scope>
    <source>
        <strain evidence="2 3">Hh39</strain>
    </source>
</reference>
<evidence type="ECO:0000313" key="3">
    <source>
        <dbReference type="Proteomes" id="UP000272015"/>
    </source>
</evidence>
<sequence length="261" mass="27567">MSTLTMTIPSRQRSATTGIPFARLCGVELRKQVDTRAGLWLLIVIALVNTALLVLTLTTAPPAELTWSNLTSAASLAQFVLLPLIGVMAATSEWSQRTGLTTFALEPRRTRVNLAKLASAGLLGLLVMLLTAVIGAVLNVVGIVFRGGDGSWAMDWSLLAGAALALLLLVAQGVAFGLAFLSTPIAIVAYLALPIVWTTLTVFISGLVGPSKWLDMNVTMLPLMMGEMSATGWAQLATSVAVWVGVPLAVGLWRTSRRDVA</sequence>
<feature type="transmembrane region" description="Helical" evidence="1">
    <location>
        <begin position="188"/>
        <end position="210"/>
    </location>
</feature>
<dbReference type="OrthoDB" id="3822725at2"/>
<proteinExistence type="predicted"/>
<evidence type="ECO:0000256" key="1">
    <source>
        <dbReference type="SAM" id="Phobius"/>
    </source>
</evidence>
<comment type="caution">
    <text evidence="2">The sequence shown here is derived from an EMBL/GenBank/DDBJ whole genome shotgun (WGS) entry which is preliminary data.</text>
</comment>
<dbReference type="AlphaFoldDB" id="A0A3A5MCR7"/>
<feature type="transmembrane region" description="Helical" evidence="1">
    <location>
        <begin position="117"/>
        <end position="145"/>
    </location>
</feature>
<name>A0A3A5MCR7_9MICO</name>
<keyword evidence="1" id="KW-1133">Transmembrane helix</keyword>
<dbReference type="EMBL" id="QZVS01000095">
    <property type="protein sequence ID" value="RJT85645.1"/>
    <property type="molecule type" value="Genomic_DNA"/>
</dbReference>
<protein>
    <submittedName>
        <fullName evidence="2">ABC transporter permease</fullName>
    </submittedName>
</protein>
<keyword evidence="1" id="KW-0812">Transmembrane</keyword>
<evidence type="ECO:0000313" key="2">
    <source>
        <dbReference type="EMBL" id="RJT85645.1"/>
    </source>
</evidence>
<dbReference type="RefSeq" id="WP_119976187.1">
    <property type="nucleotide sequence ID" value="NZ_JBHSQA010000009.1"/>
</dbReference>
<keyword evidence="1" id="KW-0472">Membrane</keyword>
<gene>
    <name evidence="2" type="ORF">D6T64_18700</name>
</gene>
<organism evidence="2 3">
    <name type="scientific">Cryobacterium melibiosiphilum</name>
    <dbReference type="NCBI Taxonomy" id="995039"/>
    <lineage>
        <taxon>Bacteria</taxon>
        <taxon>Bacillati</taxon>
        <taxon>Actinomycetota</taxon>
        <taxon>Actinomycetes</taxon>
        <taxon>Micrococcales</taxon>
        <taxon>Microbacteriaceae</taxon>
        <taxon>Cryobacterium</taxon>
    </lineage>
</organism>
<feature type="transmembrane region" description="Helical" evidence="1">
    <location>
        <begin position="157"/>
        <end position="181"/>
    </location>
</feature>
<keyword evidence="3" id="KW-1185">Reference proteome</keyword>
<feature type="transmembrane region" description="Helical" evidence="1">
    <location>
        <begin position="39"/>
        <end position="58"/>
    </location>
</feature>